<comment type="caution">
    <text evidence="10">Lacks conserved residue(s) required for the propagation of feature annotation.</text>
</comment>
<keyword evidence="3 10" id="KW-0716">Sensory transduction</keyword>
<evidence type="ECO:0000256" key="7">
    <source>
        <dbReference type="ARBA" id="ARBA00023136"/>
    </source>
</evidence>
<name>A0A0M4IUG7_LOCMI</name>
<feature type="transmembrane region" description="Helical" evidence="10">
    <location>
        <begin position="284"/>
        <end position="306"/>
    </location>
</feature>
<keyword evidence="7 10" id="KW-0472">Membrane</keyword>
<evidence type="ECO:0000256" key="2">
    <source>
        <dbReference type="ARBA" id="ARBA00022475"/>
    </source>
</evidence>
<evidence type="ECO:0000256" key="10">
    <source>
        <dbReference type="RuleBase" id="RU351113"/>
    </source>
</evidence>
<sequence>MDAREGKISSVQSQCKPGGIIPVVELVIPDAMKRTGCGLLQADALCDYFRLVTELDAFVSEQRSKYYNNEKVIEMLDASSKRTASITKAVMAYLICWTFIVVPALFLIESPYSVLPLMAWYPFTANIWPRYEIIIMLHFLTIGYCFFTSWGMDLFFGCLMYHLSLQLRLLNYHLANIRYRCKSECVLQEGFEGKTDFSTPRVELEVIRNGREKQQVAEYTRSAEDAIYVDLLQCIKHHQRIIRYADNVENVANPVILSQFVLSVLVLCVVLFQTSSELGTLTALVRFLVYLLELLLQIFIYCWVAHQIFEECDSLLQLSFVVKTLDGRRAIRTRSVKCLLQESFWSVMIMPRPVTFSAGKIYAIDRTTFVSIVNASYSYYAVLRQINN</sequence>
<dbReference type="GO" id="GO:0004984">
    <property type="term" value="F:olfactory receptor activity"/>
    <property type="evidence" value="ECO:0007669"/>
    <property type="project" value="InterPro"/>
</dbReference>
<dbReference type="GO" id="GO:0007165">
    <property type="term" value="P:signal transduction"/>
    <property type="evidence" value="ECO:0007669"/>
    <property type="project" value="UniProtKB-KW"/>
</dbReference>
<proteinExistence type="evidence at transcript level"/>
<feature type="transmembrane region" description="Helical" evidence="10">
    <location>
        <begin position="90"/>
        <end position="108"/>
    </location>
</feature>
<keyword evidence="4 10" id="KW-0812">Transmembrane</keyword>
<comment type="similarity">
    <text evidence="10">Belongs to the insect chemoreceptor superfamily. Heteromeric odorant receptor channel (TC 1.A.69) family.</text>
</comment>
<evidence type="ECO:0000256" key="1">
    <source>
        <dbReference type="ARBA" id="ARBA00004651"/>
    </source>
</evidence>
<keyword evidence="2" id="KW-1003">Cell membrane</keyword>
<keyword evidence="5 10" id="KW-0552">Olfaction</keyword>
<evidence type="ECO:0000256" key="3">
    <source>
        <dbReference type="ARBA" id="ARBA00022606"/>
    </source>
</evidence>
<dbReference type="PANTHER" id="PTHR21137">
    <property type="entry name" value="ODORANT RECEPTOR"/>
    <property type="match status" value="1"/>
</dbReference>
<feature type="transmembrane region" description="Helical" evidence="10">
    <location>
        <begin position="251"/>
        <end position="272"/>
    </location>
</feature>
<evidence type="ECO:0000256" key="9">
    <source>
        <dbReference type="ARBA" id="ARBA00023224"/>
    </source>
</evidence>
<reference evidence="11" key="1">
    <citation type="journal article" date="2015" name="Cell. Mol. Life Sci.">
        <title>Identification and functional analysis of olfactory receptor family reveal unusual characteristics of the olfactory system in the migratory locust.</title>
        <authorList>
            <person name="Wang Z."/>
            <person name="Yang P."/>
            <person name="Chen D."/>
            <person name="Jiang F."/>
            <person name="Li Y."/>
            <person name="Wang X."/>
            <person name="Kang L."/>
        </authorList>
    </citation>
    <scope>NUCLEOTIDE SEQUENCE</scope>
</reference>
<dbReference type="Pfam" id="PF02949">
    <property type="entry name" value="7tm_6"/>
    <property type="match status" value="1"/>
</dbReference>
<dbReference type="GO" id="GO:0005549">
    <property type="term" value="F:odorant binding"/>
    <property type="evidence" value="ECO:0007669"/>
    <property type="project" value="InterPro"/>
</dbReference>
<dbReference type="EMBL" id="KP843327">
    <property type="protein sequence ID" value="ALD51463.1"/>
    <property type="molecule type" value="mRNA"/>
</dbReference>
<evidence type="ECO:0000313" key="11">
    <source>
        <dbReference type="EMBL" id="ALD51463.1"/>
    </source>
</evidence>
<reference evidence="11" key="2">
    <citation type="submission" date="2015-02" db="EMBL/GenBank/DDBJ databases">
        <authorList>
            <person name="Torres C."/>
        </authorList>
    </citation>
    <scope>NUCLEOTIDE SEQUENCE</scope>
</reference>
<dbReference type="PANTHER" id="PTHR21137:SF35">
    <property type="entry name" value="ODORANT RECEPTOR 19A-RELATED"/>
    <property type="match status" value="1"/>
</dbReference>
<evidence type="ECO:0000256" key="8">
    <source>
        <dbReference type="ARBA" id="ARBA00023170"/>
    </source>
</evidence>
<dbReference type="InterPro" id="IPR004117">
    <property type="entry name" value="7tm6_olfct_rcpt"/>
</dbReference>
<dbReference type="AlphaFoldDB" id="A0A0M4IUG7"/>
<comment type="subcellular location">
    <subcellularLocation>
        <location evidence="1 10">Cell membrane</location>
        <topology evidence="1 10">Multi-pass membrane protein</topology>
    </subcellularLocation>
</comment>
<organism evidence="11">
    <name type="scientific">Locusta migratoria</name>
    <name type="common">Migratory locust</name>
    <dbReference type="NCBI Taxonomy" id="7004"/>
    <lineage>
        <taxon>Eukaryota</taxon>
        <taxon>Metazoa</taxon>
        <taxon>Ecdysozoa</taxon>
        <taxon>Arthropoda</taxon>
        <taxon>Hexapoda</taxon>
        <taxon>Insecta</taxon>
        <taxon>Pterygota</taxon>
        <taxon>Neoptera</taxon>
        <taxon>Polyneoptera</taxon>
        <taxon>Orthoptera</taxon>
        <taxon>Caelifera</taxon>
        <taxon>Acrididea</taxon>
        <taxon>Acridomorpha</taxon>
        <taxon>Acridoidea</taxon>
        <taxon>Acrididae</taxon>
        <taxon>Oedipodinae</taxon>
        <taxon>Locusta</taxon>
    </lineage>
</organism>
<evidence type="ECO:0000256" key="5">
    <source>
        <dbReference type="ARBA" id="ARBA00022725"/>
    </source>
</evidence>
<evidence type="ECO:0000256" key="4">
    <source>
        <dbReference type="ARBA" id="ARBA00022692"/>
    </source>
</evidence>
<feature type="transmembrane region" description="Helical" evidence="10">
    <location>
        <begin position="128"/>
        <end position="147"/>
    </location>
</feature>
<protein>
    <recommendedName>
        <fullName evidence="10">Odorant receptor</fullName>
    </recommendedName>
</protein>
<accession>A0A0M4IUG7</accession>
<keyword evidence="6 10" id="KW-1133">Transmembrane helix</keyword>
<keyword evidence="9 10" id="KW-0807">Transducer</keyword>
<dbReference type="GO" id="GO:0005886">
    <property type="term" value="C:plasma membrane"/>
    <property type="evidence" value="ECO:0007669"/>
    <property type="project" value="UniProtKB-SubCell"/>
</dbReference>
<evidence type="ECO:0000256" key="6">
    <source>
        <dbReference type="ARBA" id="ARBA00022989"/>
    </source>
</evidence>
<keyword evidence="8 10" id="KW-0675">Receptor</keyword>